<dbReference type="InterPro" id="IPR016315">
    <property type="entry name" value="Protohaem_IX_farnesylTrfase_mt"/>
</dbReference>
<dbReference type="GO" id="GO:0031966">
    <property type="term" value="C:mitochondrial membrane"/>
    <property type="evidence" value="ECO:0007669"/>
    <property type="project" value="UniProtKB-SubCell"/>
</dbReference>
<evidence type="ECO:0000256" key="4">
    <source>
        <dbReference type="ARBA" id="ARBA00022679"/>
    </source>
</evidence>
<dbReference type="FunFam" id="1.10.357.140:FF:000004">
    <property type="entry name" value="Protoheme IX farnesyltransferase, mitochondrial"/>
    <property type="match status" value="1"/>
</dbReference>
<evidence type="ECO:0000256" key="3">
    <source>
        <dbReference type="ARBA" id="ARBA00016335"/>
    </source>
</evidence>
<dbReference type="HOGENOM" id="CLU_029631_2_1_1"/>
<dbReference type="FunCoup" id="F4P5K2">
    <property type="interactions" value="347"/>
</dbReference>
<dbReference type="Proteomes" id="UP000007241">
    <property type="component" value="Unassembled WGS sequence"/>
</dbReference>
<sequence length="348" mass="38639">MLTLVRPTCRFVAVKWQPIRSVFLHDKRVDSRLVPVISSSSDTELRWKNSPSFHPSYYKDLTKAKLSAFVGLTTMAGYAMAPGILSVSTLLWTTFGTGLCIASANAINQWIEAPYDAQMSRTRNRVLVRQAMSPSHAFMAGTTSGILGVTVLATLVNPITAVLGATNILIYTCIYTPMKRTSIANTWAGSIVGAIPPLMGWAASTGGIESGALVLAALMYAWQFPHFNSLSWNLRPDYSKAGYRMMCVTDPGLNARVSLRYSIMLFPIAYSAYYVGLVSWWFILDSSLVNGYMAWYAYQFWKDPNNKNARALFFSSLVHLPVFLALLMVHKQFYEDETSPVLEESVAV</sequence>
<dbReference type="Gene3D" id="1.10.357.140">
    <property type="entry name" value="UbiA prenyltransferase"/>
    <property type="match status" value="1"/>
</dbReference>
<keyword evidence="4" id="KW-0808">Transferase</keyword>
<evidence type="ECO:0000256" key="10">
    <source>
        <dbReference type="ARBA" id="ARBA00023136"/>
    </source>
</evidence>
<dbReference type="PANTHER" id="PTHR43448:SF2">
    <property type="entry name" value="PROTOHEME IX FARNESYLTRANSFERASE, MITOCHONDRIAL"/>
    <property type="match status" value="1"/>
</dbReference>
<feature type="transmembrane region" description="Helical" evidence="12">
    <location>
        <begin position="159"/>
        <end position="178"/>
    </location>
</feature>
<keyword evidence="10 12" id="KW-0472">Membrane</keyword>
<keyword evidence="6" id="KW-0809">Transit peptide</keyword>
<feature type="transmembrane region" description="Helical" evidence="12">
    <location>
        <begin position="311"/>
        <end position="329"/>
    </location>
</feature>
<keyword evidence="7 12" id="KW-1133">Transmembrane helix</keyword>
<dbReference type="OrthoDB" id="5211at2759"/>
<dbReference type="PANTHER" id="PTHR43448">
    <property type="entry name" value="PROTOHEME IX FARNESYLTRANSFERASE, MITOCHONDRIAL"/>
    <property type="match status" value="1"/>
</dbReference>
<keyword evidence="14" id="KW-1185">Reference proteome</keyword>
<evidence type="ECO:0000256" key="12">
    <source>
        <dbReference type="SAM" id="Phobius"/>
    </source>
</evidence>
<evidence type="ECO:0000256" key="6">
    <source>
        <dbReference type="ARBA" id="ARBA00022946"/>
    </source>
</evidence>
<accession>F4P5K2</accession>
<keyword evidence="8" id="KW-0496">Mitochondrion</keyword>
<evidence type="ECO:0000256" key="9">
    <source>
        <dbReference type="ARBA" id="ARBA00023133"/>
    </source>
</evidence>
<evidence type="ECO:0000313" key="13">
    <source>
        <dbReference type="EMBL" id="EGF79201.1"/>
    </source>
</evidence>
<dbReference type="STRING" id="684364.F4P5K2"/>
<evidence type="ECO:0000313" key="14">
    <source>
        <dbReference type="Proteomes" id="UP000007241"/>
    </source>
</evidence>
<dbReference type="GO" id="GO:0006784">
    <property type="term" value="P:heme A biosynthetic process"/>
    <property type="evidence" value="ECO:0000318"/>
    <property type="project" value="GO_Central"/>
</dbReference>
<dbReference type="InterPro" id="IPR044878">
    <property type="entry name" value="UbiA_sf"/>
</dbReference>
<dbReference type="GO" id="GO:0005739">
    <property type="term" value="C:mitochondrion"/>
    <property type="evidence" value="ECO:0000318"/>
    <property type="project" value="GO_Central"/>
</dbReference>
<evidence type="ECO:0000256" key="1">
    <source>
        <dbReference type="ARBA" id="ARBA00004225"/>
    </source>
</evidence>
<comment type="subcellular location">
    <subcellularLocation>
        <location evidence="1">Mitochondrion membrane</location>
        <topology evidence="1">Multi-pass membrane protein</topology>
    </subcellularLocation>
</comment>
<feature type="transmembrane region" description="Helical" evidence="12">
    <location>
        <begin position="263"/>
        <end position="283"/>
    </location>
</feature>
<dbReference type="AlphaFoldDB" id="F4P5K2"/>
<dbReference type="InterPro" id="IPR006369">
    <property type="entry name" value="Protohaem_IX_farnesylTrfase"/>
</dbReference>
<name>F4P5K2_BATDJ</name>
<dbReference type="PIRSF" id="PIRSF001773">
    <property type="entry name" value="COX10"/>
    <property type="match status" value="1"/>
</dbReference>
<dbReference type="GeneID" id="18236663"/>
<evidence type="ECO:0000256" key="7">
    <source>
        <dbReference type="ARBA" id="ARBA00022989"/>
    </source>
</evidence>
<dbReference type="NCBIfam" id="TIGR01473">
    <property type="entry name" value="cyoE_ctaB"/>
    <property type="match status" value="1"/>
</dbReference>
<evidence type="ECO:0000256" key="5">
    <source>
        <dbReference type="ARBA" id="ARBA00022692"/>
    </source>
</evidence>
<keyword evidence="5 12" id="KW-0812">Transmembrane</keyword>
<protein>
    <recommendedName>
        <fullName evidence="3">Protoheme IX farnesyltransferase, mitochondrial</fullName>
    </recommendedName>
    <alternativeName>
        <fullName evidence="11">Heme O synthase</fullName>
    </alternativeName>
</protein>
<evidence type="ECO:0000256" key="2">
    <source>
        <dbReference type="ARBA" id="ARBA00005985"/>
    </source>
</evidence>
<dbReference type="CDD" id="cd13957">
    <property type="entry name" value="PT_UbiA_Cox10"/>
    <property type="match status" value="1"/>
</dbReference>
<comment type="similarity">
    <text evidence="2">Belongs to the UbiA prenyltransferase family.</text>
</comment>
<evidence type="ECO:0000256" key="8">
    <source>
        <dbReference type="ARBA" id="ARBA00023128"/>
    </source>
</evidence>
<dbReference type="RefSeq" id="XP_006679782.1">
    <property type="nucleotide sequence ID" value="XM_006679719.1"/>
</dbReference>
<dbReference type="InParanoid" id="F4P5K2"/>
<evidence type="ECO:0000256" key="11">
    <source>
        <dbReference type="ARBA" id="ARBA00030253"/>
    </source>
</evidence>
<feature type="transmembrane region" description="Helical" evidence="12">
    <location>
        <begin position="66"/>
        <end position="85"/>
    </location>
</feature>
<dbReference type="HAMAP" id="MF_00154">
    <property type="entry name" value="CyoE_CtaB"/>
    <property type="match status" value="1"/>
</dbReference>
<proteinExistence type="inferred from homology"/>
<dbReference type="EMBL" id="GL882886">
    <property type="protein sequence ID" value="EGF79201.1"/>
    <property type="molecule type" value="Genomic_DNA"/>
</dbReference>
<dbReference type="GO" id="GO:0008495">
    <property type="term" value="F:protoheme IX farnesyltransferase activity"/>
    <property type="evidence" value="ECO:0000318"/>
    <property type="project" value="GO_Central"/>
</dbReference>
<gene>
    <name evidence="13" type="ORF">BATDEDRAFT_12223</name>
</gene>
<dbReference type="OMA" id="HFWAIGW"/>
<reference evidence="13 14" key="1">
    <citation type="submission" date="2009-12" db="EMBL/GenBank/DDBJ databases">
        <title>The draft genome of Batrachochytrium dendrobatidis.</title>
        <authorList>
            <consortium name="US DOE Joint Genome Institute (JGI-PGF)"/>
            <person name="Kuo A."/>
            <person name="Salamov A."/>
            <person name="Schmutz J."/>
            <person name="Lucas S."/>
            <person name="Pitluck S."/>
            <person name="Rosenblum E."/>
            <person name="Stajich J."/>
            <person name="Eisen M."/>
            <person name="Grigoriev I.V."/>
        </authorList>
    </citation>
    <scope>NUCLEOTIDE SEQUENCE [LARGE SCALE GENOMIC DNA]</scope>
    <source>
        <strain evidence="14">JAM81 / FGSC 10211</strain>
    </source>
</reference>
<keyword evidence="9" id="KW-0350">Heme biosynthesis</keyword>
<dbReference type="InterPro" id="IPR000537">
    <property type="entry name" value="UbiA_prenyltransferase"/>
</dbReference>
<organism evidence="13 14">
    <name type="scientific">Batrachochytrium dendrobatidis (strain JAM81 / FGSC 10211)</name>
    <name type="common">Frog chytrid fungus</name>
    <dbReference type="NCBI Taxonomy" id="684364"/>
    <lineage>
        <taxon>Eukaryota</taxon>
        <taxon>Fungi</taxon>
        <taxon>Fungi incertae sedis</taxon>
        <taxon>Chytridiomycota</taxon>
        <taxon>Chytridiomycota incertae sedis</taxon>
        <taxon>Chytridiomycetes</taxon>
        <taxon>Rhizophydiales</taxon>
        <taxon>Rhizophydiales incertae sedis</taxon>
        <taxon>Batrachochytrium</taxon>
    </lineage>
</organism>
<dbReference type="Pfam" id="PF01040">
    <property type="entry name" value="UbiA"/>
    <property type="match status" value="1"/>
</dbReference>